<dbReference type="SUPFAM" id="SSF55083">
    <property type="entry name" value="6-hydroxymethyl-7,8-dihydropterin pyrophosphokinase, HPPK"/>
    <property type="match status" value="1"/>
</dbReference>
<dbReference type="NCBIfam" id="TIGR01498">
    <property type="entry name" value="folK"/>
    <property type="match status" value="1"/>
</dbReference>
<evidence type="ECO:0000256" key="2">
    <source>
        <dbReference type="ARBA" id="ARBA00013253"/>
    </source>
</evidence>
<dbReference type="InterPro" id="IPR035907">
    <property type="entry name" value="Hppk_sf"/>
</dbReference>
<name>A0A3B1B933_9ZZZZ</name>
<organism evidence="9">
    <name type="scientific">hydrothermal vent metagenome</name>
    <dbReference type="NCBI Taxonomy" id="652676"/>
    <lineage>
        <taxon>unclassified sequences</taxon>
        <taxon>metagenomes</taxon>
        <taxon>ecological metagenomes</taxon>
    </lineage>
</organism>
<dbReference type="GO" id="GO:0046656">
    <property type="term" value="P:folic acid biosynthetic process"/>
    <property type="evidence" value="ECO:0007669"/>
    <property type="project" value="UniProtKB-KW"/>
</dbReference>
<dbReference type="Gene3D" id="3.30.70.560">
    <property type="entry name" value="7,8-Dihydro-6-hydroxymethylpterin-pyrophosphokinase HPPK"/>
    <property type="match status" value="1"/>
</dbReference>
<dbReference type="EMBL" id="UOFW01000240">
    <property type="protein sequence ID" value="VAX08453.1"/>
    <property type="molecule type" value="Genomic_DNA"/>
</dbReference>
<evidence type="ECO:0000256" key="5">
    <source>
        <dbReference type="ARBA" id="ARBA00022777"/>
    </source>
</evidence>
<evidence type="ECO:0000256" key="1">
    <source>
        <dbReference type="ARBA" id="ARBA00005051"/>
    </source>
</evidence>
<dbReference type="UniPathway" id="UPA00077">
    <property type="reaction ID" value="UER00155"/>
</dbReference>
<evidence type="ECO:0000256" key="4">
    <source>
        <dbReference type="ARBA" id="ARBA00022741"/>
    </source>
</evidence>
<sequence length="193" mass="21591">MILIGLGSNLSEGNSASPRSMLAAALAEMPAWGIDIVALSHFYESEPVPKSDQPWFVNAVAVVETGLSPEDLLNVLHDIETKLGRTRRIRWEARIIDLDIIAYDDRIYPSPDDGPDDGPDDWHNATGEGHITHQVQDMVIPHPRMHERLFVLTPLMDICPEWIHPVYGKTAKSFARELAAQGNQENKGLIRRI</sequence>
<proteinExistence type="predicted"/>
<dbReference type="GO" id="GO:0016301">
    <property type="term" value="F:kinase activity"/>
    <property type="evidence" value="ECO:0007669"/>
    <property type="project" value="UniProtKB-KW"/>
</dbReference>
<dbReference type="Pfam" id="PF01288">
    <property type="entry name" value="HPPK"/>
    <property type="match status" value="1"/>
</dbReference>
<evidence type="ECO:0000256" key="7">
    <source>
        <dbReference type="ARBA" id="ARBA00022909"/>
    </source>
</evidence>
<evidence type="ECO:0000259" key="8">
    <source>
        <dbReference type="Pfam" id="PF01288"/>
    </source>
</evidence>
<keyword evidence="7" id="KW-0289">Folate biosynthesis</keyword>
<dbReference type="GO" id="GO:0003848">
    <property type="term" value="F:2-amino-4-hydroxy-6-hydroxymethyldihydropteridine diphosphokinase activity"/>
    <property type="evidence" value="ECO:0007669"/>
    <property type="project" value="UniProtKB-EC"/>
</dbReference>
<keyword evidence="3 9" id="KW-0808">Transferase</keyword>
<evidence type="ECO:0000256" key="6">
    <source>
        <dbReference type="ARBA" id="ARBA00022840"/>
    </source>
</evidence>
<dbReference type="CDD" id="cd00483">
    <property type="entry name" value="HPPK"/>
    <property type="match status" value="1"/>
</dbReference>
<dbReference type="EC" id="2.7.6.3" evidence="2"/>
<feature type="domain" description="7,8-dihydro-6-hydroxymethylpterin-pyrophosphokinase" evidence="8">
    <location>
        <begin position="4"/>
        <end position="160"/>
    </location>
</feature>
<reference evidence="9" key="1">
    <citation type="submission" date="2018-06" db="EMBL/GenBank/DDBJ databases">
        <authorList>
            <person name="Zhirakovskaya E."/>
        </authorList>
    </citation>
    <scope>NUCLEOTIDE SEQUENCE</scope>
</reference>
<keyword evidence="6" id="KW-0067">ATP-binding</keyword>
<comment type="pathway">
    <text evidence="1">Cofactor biosynthesis; tetrahydrofolate biosynthesis; 2-amino-4-hydroxy-6-hydroxymethyl-7,8-dihydropteridine diphosphate from 7,8-dihydroneopterin triphosphate: step 4/4.</text>
</comment>
<evidence type="ECO:0000313" key="9">
    <source>
        <dbReference type="EMBL" id="VAX08453.1"/>
    </source>
</evidence>
<keyword evidence="5 9" id="KW-0418">Kinase</keyword>
<dbReference type="AlphaFoldDB" id="A0A3B1B933"/>
<evidence type="ECO:0000256" key="3">
    <source>
        <dbReference type="ARBA" id="ARBA00022679"/>
    </source>
</evidence>
<dbReference type="InterPro" id="IPR000550">
    <property type="entry name" value="Hppk"/>
</dbReference>
<keyword evidence="4" id="KW-0547">Nucleotide-binding</keyword>
<accession>A0A3B1B933</accession>
<dbReference type="GO" id="GO:0005524">
    <property type="term" value="F:ATP binding"/>
    <property type="evidence" value="ECO:0007669"/>
    <property type="project" value="UniProtKB-KW"/>
</dbReference>
<gene>
    <name evidence="9" type="ORF">MNBD_ALPHA03-921</name>
</gene>
<protein>
    <recommendedName>
        <fullName evidence="2">2-amino-4-hydroxy-6-hydroxymethyldihydropteridine diphosphokinase</fullName>
        <ecNumber evidence="2">2.7.6.3</ecNumber>
    </recommendedName>
</protein>
<dbReference type="GO" id="GO:0046654">
    <property type="term" value="P:tetrahydrofolate biosynthetic process"/>
    <property type="evidence" value="ECO:0007669"/>
    <property type="project" value="UniProtKB-UniPathway"/>
</dbReference>
<dbReference type="PANTHER" id="PTHR43071:SF1">
    <property type="entry name" value="2-AMINO-4-HYDROXY-6-HYDROXYMETHYLDIHYDROPTERIDINE PYROPHOSPHOKINASE"/>
    <property type="match status" value="1"/>
</dbReference>
<dbReference type="PANTHER" id="PTHR43071">
    <property type="entry name" value="2-AMINO-4-HYDROXY-6-HYDROXYMETHYLDIHYDROPTERIDINE PYROPHOSPHOKINASE"/>
    <property type="match status" value="1"/>
</dbReference>